<dbReference type="PROSITE" id="PS50222">
    <property type="entry name" value="EF_HAND_2"/>
    <property type="match status" value="2"/>
</dbReference>
<keyword evidence="9 10" id="KW-0413">Isomerase</keyword>
<keyword evidence="7 10" id="KW-0697">Rotamase</keyword>
<dbReference type="EC" id="5.2.1.8" evidence="2 10"/>
<protein>
    <recommendedName>
        <fullName evidence="2 10">peptidylprolyl isomerase</fullName>
        <ecNumber evidence="2 10">5.2.1.8</ecNumber>
    </recommendedName>
</protein>
<keyword evidence="5" id="KW-0256">Endoplasmic reticulum</keyword>
<dbReference type="GO" id="GO:0005783">
    <property type="term" value="C:endoplasmic reticulum"/>
    <property type="evidence" value="ECO:0007669"/>
    <property type="project" value="UniProtKB-ARBA"/>
</dbReference>
<dbReference type="InterPro" id="IPR018247">
    <property type="entry name" value="EF_Hand_1_Ca_BS"/>
</dbReference>
<keyword evidence="4" id="KW-0677">Repeat</keyword>
<feature type="region of interest" description="Disordered" evidence="11">
    <location>
        <begin position="185"/>
        <end position="229"/>
    </location>
</feature>
<evidence type="ECO:0000256" key="1">
    <source>
        <dbReference type="ARBA" id="ARBA00000971"/>
    </source>
</evidence>
<dbReference type="Pfam" id="PF00254">
    <property type="entry name" value="FKBP_C"/>
    <property type="match status" value="1"/>
</dbReference>
<evidence type="ECO:0000256" key="3">
    <source>
        <dbReference type="ARBA" id="ARBA00022729"/>
    </source>
</evidence>
<dbReference type="InterPro" id="IPR011992">
    <property type="entry name" value="EF-hand-dom_pair"/>
</dbReference>
<dbReference type="AlphaFoldDB" id="A0A8S3YQW5"/>
<evidence type="ECO:0000259" key="13">
    <source>
        <dbReference type="PROSITE" id="PS50059"/>
    </source>
</evidence>
<evidence type="ECO:0000313" key="15">
    <source>
        <dbReference type="EMBL" id="CAG5119173.1"/>
    </source>
</evidence>
<dbReference type="PANTHER" id="PTHR46222">
    <property type="entry name" value="PEPTIDYL-PROLYL CIS-TRANS ISOMERASE FKBP7/14"/>
    <property type="match status" value="1"/>
</dbReference>
<feature type="chain" id="PRO_5035760692" description="peptidylprolyl isomerase" evidence="12">
    <location>
        <begin position="23"/>
        <end position="229"/>
    </location>
</feature>
<dbReference type="PANTHER" id="PTHR46222:SF3">
    <property type="entry name" value="PEPTIDYLPROLYL ISOMERASE"/>
    <property type="match status" value="1"/>
</dbReference>
<evidence type="ECO:0000259" key="14">
    <source>
        <dbReference type="PROSITE" id="PS50222"/>
    </source>
</evidence>
<dbReference type="PROSITE" id="PS50059">
    <property type="entry name" value="FKBP_PPIASE"/>
    <property type="match status" value="1"/>
</dbReference>
<evidence type="ECO:0000256" key="2">
    <source>
        <dbReference type="ARBA" id="ARBA00013194"/>
    </source>
</evidence>
<dbReference type="SUPFAM" id="SSF54534">
    <property type="entry name" value="FKBP-like"/>
    <property type="match status" value="1"/>
</dbReference>
<gene>
    <name evidence="15" type="ORF">CUNI_LOCUS4731</name>
</gene>
<dbReference type="CDD" id="cd00051">
    <property type="entry name" value="EFh"/>
    <property type="match status" value="1"/>
</dbReference>
<dbReference type="GO" id="GO:0003755">
    <property type="term" value="F:peptidyl-prolyl cis-trans isomerase activity"/>
    <property type="evidence" value="ECO:0007669"/>
    <property type="project" value="UniProtKB-KW"/>
</dbReference>
<evidence type="ECO:0000256" key="10">
    <source>
        <dbReference type="PROSITE-ProRule" id="PRU00277"/>
    </source>
</evidence>
<dbReference type="SMART" id="SM00054">
    <property type="entry name" value="EFh"/>
    <property type="match status" value="2"/>
</dbReference>
<keyword evidence="3 12" id="KW-0732">Signal</keyword>
<accession>A0A8S3YQW5</accession>
<dbReference type="Proteomes" id="UP000678393">
    <property type="component" value="Unassembled WGS sequence"/>
</dbReference>
<dbReference type="InterPro" id="IPR052273">
    <property type="entry name" value="PPIase_FKBP"/>
</dbReference>
<organism evidence="15 16">
    <name type="scientific">Candidula unifasciata</name>
    <dbReference type="NCBI Taxonomy" id="100452"/>
    <lineage>
        <taxon>Eukaryota</taxon>
        <taxon>Metazoa</taxon>
        <taxon>Spiralia</taxon>
        <taxon>Lophotrochozoa</taxon>
        <taxon>Mollusca</taxon>
        <taxon>Gastropoda</taxon>
        <taxon>Heterobranchia</taxon>
        <taxon>Euthyneura</taxon>
        <taxon>Panpulmonata</taxon>
        <taxon>Eupulmonata</taxon>
        <taxon>Stylommatophora</taxon>
        <taxon>Helicina</taxon>
        <taxon>Helicoidea</taxon>
        <taxon>Geomitridae</taxon>
        <taxon>Candidula</taxon>
    </lineage>
</organism>
<dbReference type="Gene3D" id="3.10.50.40">
    <property type="match status" value="1"/>
</dbReference>
<dbReference type="PROSITE" id="PS00018">
    <property type="entry name" value="EF_HAND_1"/>
    <property type="match status" value="2"/>
</dbReference>
<evidence type="ECO:0000256" key="8">
    <source>
        <dbReference type="ARBA" id="ARBA00023180"/>
    </source>
</evidence>
<proteinExistence type="predicted"/>
<dbReference type="InterPro" id="IPR046357">
    <property type="entry name" value="PPIase_dom_sf"/>
</dbReference>
<feature type="region of interest" description="Disordered" evidence="11">
    <location>
        <begin position="27"/>
        <end position="57"/>
    </location>
</feature>
<feature type="domain" description="EF-hand" evidence="14">
    <location>
        <begin position="151"/>
        <end position="186"/>
    </location>
</feature>
<evidence type="ECO:0000256" key="4">
    <source>
        <dbReference type="ARBA" id="ARBA00022737"/>
    </source>
</evidence>
<comment type="catalytic activity">
    <reaction evidence="1 10">
        <text>[protein]-peptidylproline (omega=180) = [protein]-peptidylproline (omega=0)</text>
        <dbReference type="Rhea" id="RHEA:16237"/>
        <dbReference type="Rhea" id="RHEA-COMP:10747"/>
        <dbReference type="Rhea" id="RHEA-COMP:10748"/>
        <dbReference type="ChEBI" id="CHEBI:83833"/>
        <dbReference type="ChEBI" id="CHEBI:83834"/>
        <dbReference type="EC" id="5.2.1.8"/>
    </reaction>
</comment>
<evidence type="ECO:0000256" key="7">
    <source>
        <dbReference type="ARBA" id="ARBA00023110"/>
    </source>
</evidence>
<feature type="signal peptide" evidence="12">
    <location>
        <begin position="1"/>
        <end position="22"/>
    </location>
</feature>
<evidence type="ECO:0000313" key="16">
    <source>
        <dbReference type="Proteomes" id="UP000678393"/>
    </source>
</evidence>
<reference evidence="15" key="1">
    <citation type="submission" date="2021-04" db="EMBL/GenBank/DDBJ databases">
        <authorList>
            <consortium name="Molecular Ecology Group"/>
        </authorList>
    </citation>
    <scope>NUCLEOTIDE SEQUENCE</scope>
</reference>
<feature type="compositionally biased region" description="Acidic residues" evidence="11">
    <location>
        <begin position="27"/>
        <end position="39"/>
    </location>
</feature>
<dbReference type="Gene3D" id="1.10.238.10">
    <property type="entry name" value="EF-hand"/>
    <property type="match status" value="1"/>
</dbReference>
<dbReference type="InterPro" id="IPR001179">
    <property type="entry name" value="PPIase_FKBP_dom"/>
</dbReference>
<name>A0A8S3YQW5_9EUPU</name>
<dbReference type="InterPro" id="IPR002048">
    <property type="entry name" value="EF_hand_dom"/>
</dbReference>
<feature type="domain" description="EF-hand" evidence="14">
    <location>
        <begin position="196"/>
        <end position="229"/>
    </location>
</feature>
<dbReference type="OrthoDB" id="1902587at2759"/>
<feature type="compositionally biased region" description="Basic and acidic residues" evidence="11">
    <location>
        <begin position="189"/>
        <end position="229"/>
    </location>
</feature>
<dbReference type="Pfam" id="PF13499">
    <property type="entry name" value="EF-hand_7"/>
    <property type="match status" value="1"/>
</dbReference>
<keyword evidence="16" id="KW-1185">Reference proteome</keyword>
<dbReference type="SUPFAM" id="SSF47473">
    <property type="entry name" value="EF-hand"/>
    <property type="match status" value="1"/>
</dbReference>
<evidence type="ECO:0000256" key="12">
    <source>
        <dbReference type="SAM" id="SignalP"/>
    </source>
</evidence>
<evidence type="ECO:0000256" key="9">
    <source>
        <dbReference type="ARBA" id="ARBA00023235"/>
    </source>
</evidence>
<keyword evidence="8" id="KW-0325">Glycoprotein</keyword>
<evidence type="ECO:0000256" key="6">
    <source>
        <dbReference type="ARBA" id="ARBA00022837"/>
    </source>
</evidence>
<evidence type="ECO:0000256" key="5">
    <source>
        <dbReference type="ARBA" id="ARBA00022824"/>
    </source>
</evidence>
<feature type="domain" description="PPIase FKBP-type" evidence="13">
    <location>
        <begin position="62"/>
        <end position="151"/>
    </location>
</feature>
<comment type="caution">
    <text evidence="15">The sequence shown here is derived from an EMBL/GenBank/DDBJ whole genome shotgun (WGS) entry which is preliminary data.</text>
</comment>
<dbReference type="FunFam" id="3.10.50.40:FF:000006">
    <property type="entry name" value="Peptidyl-prolyl cis-trans isomerase"/>
    <property type="match status" value="1"/>
</dbReference>
<dbReference type="GO" id="GO:0005509">
    <property type="term" value="F:calcium ion binding"/>
    <property type="evidence" value="ECO:0007669"/>
    <property type="project" value="InterPro"/>
</dbReference>
<evidence type="ECO:0000256" key="11">
    <source>
        <dbReference type="SAM" id="MobiDB-lite"/>
    </source>
</evidence>
<keyword evidence="6" id="KW-0106">Calcium</keyword>
<sequence>MQLKFLYVASLIALLFVAVVVSDDDDDDESSDQQFEDSEDQKINIETISPPPEDCQRKSKRYDRLSMHYTGTLTATGAKFDSSHDRGQPFVFQLGAGQVIKGWDEGLLDMCVGEKRKLIIPASKGYGEAGAGDLIPPNSGLTFEVELVSIEEAEAPVNIFDDIDADKDKMLSTDEVSAFIKRQAAKVGKSSEDDSQHEEIISQIFNHEDKDKDGFISHEEFSGPKHDEL</sequence>
<dbReference type="EMBL" id="CAJHNH020000668">
    <property type="protein sequence ID" value="CAG5119173.1"/>
    <property type="molecule type" value="Genomic_DNA"/>
</dbReference>